<name>A0A1B0B8K5_9MUSC</name>
<evidence type="ECO:0000313" key="1">
    <source>
        <dbReference type="EnsemblMetazoa" id="GPPI022325-PA"/>
    </source>
</evidence>
<proteinExistence type="predicted"/>
<dbReference type="EMBL" id="JXJN01009949">
    <property type="status" value="NOT_ANNOTATED_CDS"/>
    <property type="molecule type" value="Genomic_DNA"/>
</dbReference>
<organism evidence="1 2">
    <name type="scientific">Glossina palpalis gambiensis</name>
    <dbReference type="NCBI Taxonomy" id="67801"/>
    <lineage>
        <taxon>Eukaryota</taxon>
        <taxon>Metazoa</taxon>
        <taxon>Ecdysozoa</taxon>
        <taxon>Arthropoda</taxon>
        <taxon>Hexapoda</taxon>
        <taxon>Insecta</taxon>
        <taxon>Pterygota</taxon>
        <taxon>Neoptera</taxon>
        <taxon>Endopterygota</taxon>
        <taxon>Diptera</taxon>
        <taxon>Brachycera</taxon>
        <taxon>Muscomorpha</taxon>
        <taxon>Hippoboscoidea</taxon>
        <taxon>Glossinidae</taxon>
        <taxon>Glossina</taxon>
    </lineage>
</organism>
<evidence type="ECO:0000313" key="2">
    <source>
        <dbReference type="Proteomes" id="UP000092460"/>
    </source>
</evidence>
<dbReference type="EnsemblMetazoa" id="GPPI022325-RA">
    <property type="protein sequence ID" value="GPPI022325-PA"/>
    <property type="gene ID" value="GPPI022325"/>
</dbReference>
<dbReference type="VEuPathDB" id="VectorBase:GPPI022325"/>
<dbReference type="Proteomes" id="UP000092460">
    <property type="component" value="Unassembled WGS sequence"/>
</dbReference>
<keyword evidence="2" id="KW-1185">Reference proteome</keyword>
<protein>
    <submittedName>
        <fullName evidence="1">Uncharacterized protein</fullName>
    </submittedName>
</protein>
<reference evidence="2" key="1">
    <citation type="submission" date="2015-01" db="EMBL/GenBank/DDBJ databases">
        <authorList>
            <person name="Aksoy S."/>
            <person name="Warren W."/>
            <person name="Wilson R.K."/>
        </authorList>
    </citation>
    <scope>NUCLEOTIDE SEQUENCE [LARGE SCALE GENOMIC DNA]</scope>
    <source>
        <strain evidence="2">IAEA</strain>
    </source>
</reference>
<dbReference type="AlphaFoldDB" id="A0A1B0B8K5"/>
<sequence length="99" mass="11113">MATDDIEPMTTKRTGTEPAKKFVITFEISTTAFNSLSSLRSGPQDLFCFWYAKGQAINFGTMTNSSKLNFMRCDNGSTFNINRSFGSDFGKALYYRFAV</sequence>
<accession>A0A1B0B8K5</accession>
<reference evidence="1" key="2">
    <citation type="submission" date="2020-05" db="UniProtKB">
        <authorList>
            <consortium name="EnsemblMetazoa"/>
        </authorList>
    </citation>
    <scope>IDENTIFICATION</scope>
    <source>
        <strain evidence="1">IAEA</strain>
    </source>
</reference>